<keyword evidence="1" id="KW-0378">Hydrolase</keyword>
<dbReference type="PANTHER" id="PTHR15394:SF3">
    <property type="entry name" value="SERINE HYDROLASE RBBP9"/>
    <property type="match status" value="1"/>
</dbReference>
<dbReference type="EMBL" id="JBHSMA010000001">
    <property type="protein sequence ID" value="MFC5408664.1"/>
    <property type="molecule type" value="Genomic_DNA"/>
</dbReference>
<dbReference type="PANTHER" id="PTHR15394">
    <property type="entry name" value="SERINE HYDROLASE RBBP9"/>
    <property type="match status" value="1"/>
</dbReference>
<evidence type="ECO:0000313" key="2">
    <source>
        <dbReference type="Proteomes" id="UP001596106"/>
    </source>
</evidence>
<dbReference type="InterPro" id="IPR010662">
    <property type="entry name" value="RBBP9/YdeN"/>
</dbReference>
<dbReference type="SUPFAM" id="SSF53474">
    <property type="entry name" value="alpha/beta-Hydrolases"/>
    <property type="match status" value="1"/>
</dbReference>
<dbReference type="Gene3D" id="3.40.50.1820">
    <property type="entry name" value="alpha/beta hydrolase"/>
    <property type="match status" value="1"/>
</dbReference>
<accession>A0ABW0I750</accession>
<proteinExistence type="predicted"/>
<reference evidence="2" key="1">
    <citation type="journal article" date="2019" name="Int. J. Syst. Evol. Microbiol.">
        <title>The Global Catalogue of Microorganisms (GCM) 10K type strain sequencing project: providing services to taxonomists for standard genome sequencing and annotation.</title>
        <authorList>
            <consortium name="The Broad Institute Genomics Platform"/>
            <consortium name="The Broad Institute Genome Sequencing Center for Infectious Disease"/>
            <person name="Wu L."/>
            <person name="Ma J."/>
        </authorList>
    </citation>
    <scope>NUCLEOTIDE SEQUENCE [LARGE SCALE GENOMIC DNA]</scope>
    <source>
        <strain evidence="2">CCUG 55250</strain>
    </source>
</reference>
<evidence type="ECO:0000313" key="1">
    <source>
        <dbReference type="EMBL" id="MFC5408664.1"/>
    </source>
</evidence>
<dbReference type="RefSeq" id="WP_379841760.1">
    <property type="nucleotide sequence ID" value="NZ_JBHSMA010000001.1"/>
</dbReference>
<dbReference type="InterPro" id="IPR029058">
    <property type="entry name" value="AB_hydrolase_fold"/>
</dbReference>
<name>A0ABW0I750_9BACT</name>
<dbReference type="Proteomes" id="UP001596106">
    <property type="component" value="Unassembled WGS sequence"/>
</dbReference>
<protein>
    <submittedName>
        <fullName evidence="1">Alpha/beta fold hydrolase</fullName>
    </submittedName>
</protein>
<gene>
    <name evidence="1" type="ORF">ACFPMF_05060</name>
</gene>
<sequence length="190" mass="21490">MKKHVLFIHSAGPQGPHAGSGDLVAYLQDRLGPRYPLIQPTMPDPENPRYEHWKTQIISELSKIEGEIILVGHSLGGSVLLKYLSEEPPCQLLVGVCIIAAPFWGERGWKSRDFALRKNLSRLHRLPHLILFHSRDDEVVPFSHLTYYAEAIPNARLCELDDLGHLFTEGCPDLVVQIMKLTRISQLENV</sequence>
<organism evidence="1 2">
    <name type="scientific">Larkinella bovis</name>
    <dbReference type="NCBI Taxonomy" id="683041"/>
    <lineage>
        <taxon>Bacteria</taxon>
        <taxon>Pseudomonadati</taxon>
        <taxon>Bacteroidota</taxon>
        <taxon>Cytophagia</taxon>
        <taxon>Cytophagales</taxon>
        <taxon>Spirosomataceae</taxon>
        <taxon>Larkinella</taxon>
    </lineage>
</organism>
<comment type="caution">
    <text evidence="1">The sequence shown here is derived from an EMBL/GenBank/DDBJ whole genome shotgun (WGS) entry which is preliminary data.</text>
</comment>
<dbReference type="GO" id="GO:0016787">
    <property type="term" value="F:hydrolase activity"/>
    <property type="evidence" value="ECO:0007669"/>
    <property type="project" value="UniProtKB-KW"/>
</dbReference>
<keyword evidence="2" id="KW-1185">Reference proteome</keyword>
<dbReference type="Pfam" id="PF06821">
    <property type="entry name" value="Ser_hydrolase"/>
    <property type="match status" value="1"/>
</dbReference>